<accession>A0A0E0E5M2</accession>
<dbReference type="GO" id="GO:0003887">
    <property type="term" value="F:DNA-directed DNA polymerase activity"/>
    <property type="evidence" value="ECO:0007669"/>
    <property type="project" value="InterPro"/>
</dbReference>
<dbReference type="GO" id="GO:0003684">
    <property type="term" value="F:damaged DNA binding"/>
    <property type="evidence" value="ECO:0007669"/>
    <property type="project" value="InterPro"/>
</dbReference>
<reference evidence="17" key="1">
    <citation type="submission" date="2015-04" db="UniProtKB">
        <authorList>
            <consortium name="EnsemblPlants"/>
        </authorList>
    </citation>
    <scope>IDENTIFICATION</scope>
</reference>
<evidence type="ECO:0000256" key="12">
    <source>
        <dbReference type="ARBA" id="ARBA00023204"/>
    </source>
</evidence>
<feature type="region of interest" description="Disordered" evidence="14">
    <location>
        <begin position="777"/>
        <end position="811"/>
    </location>
</feature>
<feature type="domain" description="BRCT" evidence="15">
    <location>
        <begin position="83"/>
        <end position="167"/>
    </location>
</feature>
<feature type="region of interest" description="Disordered" evidence="14">
    <location>
        <begin position="205"/>
        <end position="265"/>
    </location>
</feature>
<keyword evidence="11" id="KW-0238">DNA-binding</keyword>
<keyword evidence="12" id="KW-0234">DNA repair</keyword>
<dbReference type="GO" id="GO:0070987">
    <property type="term" value="P:error-free translesion synthesis"/>
    <property type="evidence" value="ECO:0007669"/>
    <property type="project" value="TreeGrafter"/>
</dbReference>
<dbReference type="FunFam" id="3.30.70.270:FF:000019">
    <property type="entry name" value="DNA repair protein REV1"/>
    <property type="match status" value="1"/>
</dbReference>
<sequence length="1176" mass="129053">MSASSSGGRGAPPPATAASPGQKRPRGDDPASPSNRSESAPAKNPRRAFSSSPFADFGSYMAAKNSKLAAQFEADASTSAAEVTGGVFAGVSIFVDGFTVPSSQELKEIMLNNGGRFVNYFSRNTVTHIICTHLPNSKMSNLRAFSKGLPVVKPAWVVDSLAENRLLSCSFSSPSLTNSLLLHNSSSRKQTKLSSFFSGRHYQGELNDQNNSHELQSSSVQEGSQDHNSGCEKEGSLLKEEASKDSLSSDDHKASMFKEQDSEDFVDEAGNAYETACSERRDNDMDGKLDVAESPDISSRCSNLCSTSSTGNHLSLDSLDRNATKSSSRTHSTLTDPNFYSRLHFIGTWRNRYRKRFSNLLGDKSSKGNCDHSGKNNTIIHIDMDCFFVSVVIRNKPELHDKPVAVCHSDNPKGTAEISSANYPARNYGIKAGMFVREAKARCPHLMVVPYDFDAYGEVADQFYGILHKYCSKVQALSCDEAFLDMTECLHDNPEEVTQKIRNEIFGTTRCSASAGIAGNMLLARLATRSAKPNGQCFISSEKVDGYLDTLSIKALPGIGHTVSDKLKSKEVEYCGQLRNIPKESLHKDFGKKIGDMLWNYCRGIDHSVVEAVQETKSVGAEVNWGVRFNDNIDAEKFLVNLSKEVCLRLEGCGVQGRTITLKLKIRRKGAGEPIKFMGCGDCETVSRSMTIAGATDNPVTLQRIAKQLFSSFRVDVKEVRGVGLKISRLEHADLARGAPQWNMLESWLASPSEKLKKHSTEKACLLKNCDDAATSERRGLGSIRPSGIGGTSRSSEVNPPSDRSTRVGVELPPLSELDLEVLKNLPPEIISEMNDMYKGELHGFLGITSGDKAKESNTKSLVFPAVNQNLVPVLDTKLHGDGRHKGSIHLEKEADIKGPSGEQLSEVKQANASCSIASELVDIPTKSVIQHDFMPNSLSQADVTVLQELPEDVKADLFNVLPLHRSGDPTCSTSHVSENKFPQDGRIDDPKHPQTCHLPGNYQKWIEEFRVSHCPILNAIAEQHTDSISSRPLSSVLEPVISYLPLCPNSGTEEWNEAFASLSELLTQYIHQKVESDIEELHKCFRLLKSYSSIIIYEFTMKVIANQDLHACGTSAFIVGDENTLFSYGASPTVDCHQDQSFSWNCMIAFFLSYRILSGSITVGYYISSLMFKCN</sequence>
<dbReference type="GO" id="GO:0042276">
    <property type="term" value="P:error-prone translesion synthesis"/>
    <property type="evidence" value="ECO:0007669"/>
    <property type="project" value="TreeGrafter"/>
</dbReference>
<dbReference type="Pfam" id="PF21999">
    <property type="entry name" value="IMS_HHH_1"/>
    <property type="match status" value="1"/>
</dbReference>
<feature type="region of interest" description="Disordered" evidence="14">
    <location>
        <begin position="277"/>
        <end position="301"/>
    </location>
</feature>
<comment type="similarity">
    <text evidence="3">Belongs to the DNA polymerase type-Y family.</text>
</comment>
<evidence type="ECO:0000256" key="9">
    <source>
        <dbReference type="ARBA" id="ARBA00022763"/>
    </source>
</evidence>
<keyword evidence="7" id="KW-0548">Nucleotidyltransferase</keyword>
<organism evidence="17">
    <name type="scientific">Oryza meridionalis</name>
    <dbReference type="NCBI Taxonomy" id="40149"/>
    <lineage>
        <taxon>Eukaryota</taxon>
        <taxon>Viridiplantae</taxon>
        <taxon>Streptophyta</taxon>
        <taxon>Embryophyta</taxon>
        <taxon>Tracheophyta</taxon>
        <taxon>Spermatophyta</taxon>
        <taxon>Magnoliopsida</taxon>
        <taxon>Liliopsida</taxon>
        <taxon>Poales</taxon>
        <taxon>Poaceae</taxon>
        <taxon>BOP clade</taxon>
        <taxon>Oryzoideae</taxon>
        <taxon>Oryzeae</taxon>
        <taxon>Oryzinae</taxon>
        <taxon>Oryza</taxon>
    </lineage>
</organism>
<dbReference type="NCBIfam" id="NF002677">
    <property type="entry name" value="PRK02406.1"/>
    <property type="match status" value="1"/>
</dbReference>
<comment type="cofactor">
    <cofactor evidence="1">
        <name>Mg(2+)</name>
        <dbReference type="ChEBI" id="CHEBI:18420"/>
    </cofactor>
</comment>
<dbReference type="GO" id="GO:0006281">
    <property type="term" value="P:DNA repair"/>
    <property type="evidence" value="ECO:0007669"/>
    <property type="project" value="UniProtKB-KW"/>
</dbReference>
<evidence type="ECO:0000256" key="2">
    <source>
        <dbReference type="ARBA" id="ARBA00004123"/>
    </source>
</evidence>
<dbReference type="InterPro" id="IPR036775">
    <property type="entry name" value="DNA_pol_Y-fam_lit_finger_sf"/>
</dbReference>
<dbReference type="SMART" id="SM00292">
    <property type="entry name" value="BRCT"/>
    <property type="match status" value="1"/>
</dbReference>
<dbReference type="PROSITE" id="PS50172">
    <property type="entry name" value="BRCT"/>
    <property type="match status" value="1"/>
</dbReference>
<evidence type="ECO:0000256" key="5">
    <source>
        <dbReference type="ARBA" id="ARBA00022634"/>
    </source>
</evidence>
<dbReference type="PANTHER" id="PTHR45990">
    <property type="entry name" value="DNA REPAIR PROTEIN REV1"/>
    <property type="match status" value="1"/>
</dbReference>
<feature type="region of interest" description="Disordered" evidence="14">
    <location>
        <begin position="1"/>
        <end position="49"/>
    </location>
</feature>
<dbReference type="Pfam" id="PF00817">
    <property type="entry name" value="IMS"/>
    <property type="match status" value="1"/>
</dbReference>
<proteinExistence type="inferred from homology"/>
<evidence type="ECO:0000256" key="11">
    <source>
        <dbReference type="ARBA" id="ARBA00023125"/>
    </source>
</evidence>
<feature type="domain" description="UmuC" evidence="16">
    <location>
        <begin position="379"/>
        <end position="560"/>
    </location>
</feature>
<evidence type="ECO:0000259" key="15">
    <source>
        <dbReference type="PROSITE" id="PS50172"/>
    </source>
</evidence>
<dbReference type="Gene3D" id="1.10.150.20">
    <property type="entry name" value="5' to 3' exonuclease, C-terminal subdomain"/>
    <property type="match status" value="1"/>
</dbReference>
<dbReference type="Gene3D" id="3.30.1490.100">
    <property type="entry name" value="DNA polymerase, Y-family, little finger domain"/>
    <property type="match status" value="1"/>
</dbReference>
<dbReference type="FunFam" id="3.40.1170.60:FF:000004">
    <property type="entry name" value="DNA repair protein REV1"/>
    <property type="match status" value="1"/>
</dbReference>
<dbReference type="CDD" id="cd17719">
    <property type="entry name" value="BRCT_Rev1"/>
    <property type="match status" value="1"/>
</dbReference>
<dbReference type="eggNOG" id="KOG2093">
    <property type="taxonomic scope" value="Eukaryota"/>
</dbReference>
<dbReference type="AlphaFoldDB" id="A0A0E0E5M2"/>
<dbReference type="InterPro" id="IPR043128">
    <property type="entry name" value="Rev_trsase/Diguanyl_cyclase"/>
</dbReference>
<dbReference type="FunFam" id="3.40.50.10190:FF:000011">
    <property type="entry name" value="DNA repair protein REV1"/>
    <property type="match status" value="1"/>
</dbReference>
<evidence type="ECO:0000256" key="10">
    <source>
        <dbReference type="ARBA" id="ARBA00022842"/>
    </source>
</evidence>
<dbReference type="InterPro" id="IPR001126">
    <property type="entry name" value="UmuC"/>
</dbReference>
<evidence type="ECO:0000259" key="16">
    <source>
        <dbReference type="PROSITE" id="PS50173"/>
    </source>
</evidence>
<dbReference type="GO" id="GO:0017125">
    <property type="term" value="F:deoxycytidyl transferase activity"/>
    <property type="evidence" value="ECO:0007669"/>
    <property type="project" value="TreeGrafter"/>
</dbReference>
<feature type="compositionally biased region" description="Polar residues" evidence="14">
    <location>
        <begin position="792"/>
        <end position="803"/>
    </location>
</feature>
<dbReference type="Pfam" id="PF00533">
    <property type="entry name" value="BRCT"/>
    <property type="match status" value="1"/>
</dbReference>
<keyword evidence="5" id="KW-0237">DNA synthesis</keyword>
<evidence type="ECO:0000256" key="3">
    <source>
        <dbReference type="ARBA" id="ARBA00010945"/>
    </source>
</evidence>
<dbReference type="Gene3D" id="3.40.1170.60">
    <property type="match status" value="1"/>
</dbReference>
<dbReference type="SUPFAM" id="SSF100879">
    <property type="entry name" value="Lesion bypass DNA polymerase (Y-family), little finger domain"/>
    <property type="match status" value="1"/>
</dbReference>
<evidence type="ECO:0000313" key="18">
    <source>
        <dbReference type="Proteomes" id="UP000008021"/>
    </source>
</evidence>
<keyword evidence="13" id="KW-0539">Nucleus</keyword>
<dbReference type="GO" id="GO:0046872">
    <property type="term" value="F:metal ion binding"/>
    <property type="evidence" value="ECO:0007669"/>
    <property type="project" value="UniProtKB-KW"/>
</dbReference>
<evidence type="ECO:0000256" key="6">
    <source>
        <dbReference type="ARBA" id="ARBA00022679"/>
    </source>
</evidence>
<dbReference type="InterPro" id="IPR053848">
    <property type="entry name" value="IMS_HHH_1"/>
</dbReference>
<dbReference type="STRING" id="40149.A0A0E0E5M2"/>
<dbReference type="FunFam" id="3.30.1490.100:FF:000001">
    <property type="entry name" value="DNA repair protein REV1"/>
    <property type="match status" value="1"/>
</dbReference>
<dbReference type="SUPFAM" id="SSF52113">
    <property type="entry name" value="BRCT domain"/>
    <property type="match status" value="1"/>
</dbReference>
<keyword evidence="10" id="KW-0460">Magnesium</keyword>
<feature type="compositionally biased region" description="Polar residues" evidence="14">
    <location>
        <begin position="206"/>
        <end position="228"/>
    </location>
</feature>
<dbReference type="GO" id="GO:0005634">
    <property type="term" value="C:nucleus"/>
    <property type="evidence" value="ECO:0007669"/>
    <property type="project" value="UniProtKB-SubCell"/>
</dbReference>
<dbReference type="Gramene" id="OMERI06G25690.1">
    <property type="protein sequence ID" value="OMERI06G25690.1"/>
    <property type="gene ID" value="OMERI06G25690"/>
</dbReference>
<feature type="region of interest" description="Disordered" evidence="14">
    <location>
        <begin position="970"/>
        <end position="994"/>
    </location>
</feature>
<dbReference type="InterPro" id="IPR001357">
    <property type="entry name" value="BRCT_dom"/>
</dbReference>
<protein>
    <recommendedName>
        <fullName evidence="4">DNA repair protein REV1</fullName>
    </recommendedName>
</protein>
<dbReference type="SUPFAM" id="SSF56672">
    <property type="entry name" value="DNA/RNA polymerases"/>
    <property type="match status" value="1"/>
</dbReference>
<feature type="compositionally biased region" description="Basic and acidic residues" evidence="14">
    <location>
        <begin position="978"/>
        <end position="993"/>
    </location>
</feature>
<reference evidence="17" key="2">
    <citation type="submission" date="2018-05" db="EMBL/GenBank/DDBJ databases">
        <title>OmerRS3 (Oryza meridionalis Reference Sequence Version 3).</title>
        <authorList>
            <person name="Zhang J."/>
            <person name="Kudrna D."/>
            <person name="Lee S."/>
            <person name="Talag J."/>
            <person name="Welchert J."/>
            <person name="Wing R.A."/>
        </authorList>
    </citation>
    <scope>NUCLEOTIDE SEQUENCE [LARGE SCALE GENOMIC DNA]</scope>
    <source>
        <strain evidence="17">cv. OR44</strain>
    </source>
</reference>
<evidence type="ECO:0000313" key="17">
    <source>
        <dbReference type="EnsemblPlants" id="OMERI06G25690.1"/>
    </source>
</evidence>
<evidence type="ECO:0000256" key="7">
    <source>
        <dbReference type="ARBA" id="ARBA00022695"/>
    </source>
</evidence>
<dbReference type="Gene3D" id="3.30.70.270">
    <property type="match status" value="1"/>
</dbReference>
<dbReference type="Pfam" id="PF11799">
    <property type="entry name" value="IMS_C"/>
    <property type="match status" value="1"/>
</dbReference>
<dbReference type="EnsemblPlants" id="OMERI06G25690.1">
    <property type="protein sequence ID" value="OMERI06G25690.1"/>
    <property type="gene ID" value="OMERI06G25690"/>
</dbReference>
<evidence type="ECO:0000256" key="14">
    <source>
        <dbReference type="SAM" id="MobiDB-lite"/>
    </source>
</evidence>
<dbReference type="Proteomes" id="UP000008021">
    <property type="component" value="Chromosome 6"/>
</dbReference>
<feature type="compositionally biased region" description="Basic and acidic residues" evidence="14">
    <location>
        <begin position="277"/>
        <end position="291"/>
    </location>
</feature>
<dbReference type="PROSITE" id="PS50173">
    <property type="entry name" value="UMUC"/>
    <property type="match status" value="1"/>
</dbReference>
<keyword evidence="6" id="KW-0808">Transferase</keyword>
<keyword evidence="8" id="KW-0479">Metal-binding</keyword>
<evidence type="ECO:0000256" key="8">
    <source>
        <dbReference type="ARBA" id="ARBA00022723"/>
    </source>
</evidence>
<dbReference type="InterPro" id="IPR017961">
    <property type="entry name" value="DNA_pol_Y-fam_little_finger"/>
</dbReference>
<dbReference type="PANTHER" id="PTHR45990:SF1">
    <property type="entry name" value="DNA REPAIR PROTEIN REV1"/>
    <property type="match status" value="1"/>
</dbReference>
<dbReference type="InterPro" id="IPR036420">
    <property type="entry name" value="BRCT_dom_sf"/>
</dbReference>
<name>A0A0E0E5M2_9ORYZ</name>
<dbReference type="Gene3D" id="3.40.50.10190">
    <property type="entry name" value="BRCT domain"/>
    <property type="match status" value="1"/>
</dbReference>
<evidence type="ECO:0000256" key="4">
    <source>
        <dbReference type="ARBA" id="ARBA00020399"/>
    </source>
</evidence>
<evidence type="ECO:0000256" key="1">
    <source>
        <dbReference type="ARBA" id="ARBA00001946"/>
    </source>
</evidence>
<evidence type="ECO:0000256" key="13">
    <source>
        <dbReference type="ARBA" id="ARBA00023242"/>
    </source>
</evidence>
<feature type="compositionally biased region" description="Basic and acidic residues" evidence="14">
    <location>
        <begin position="229"/>
        <end position="260"/>
    </location>
</feature>
<dbReference type="InterPro" id="IPR043502">
    <property type="entry name" value="DNA/RNA_pol_sf"/>
</dbReference>
<keyword evidence="18" id="KW-1185">Reference proteome</keyword>
<keyword evidence="9" id="KW-0227">DNA damage</keyword>
<dbReference type="CDD" id="cd01701">
    <property type="entry name" value="PolY_Rev1"/>
    <property type="match status" value="1"/>
</dbReference>
<comment type="subcellular location">
    <subcellularLocation>
        <location evidence="2">Nucleus</location>
    </subcellularLocation>
</comment>